<reference evidence="11 12" key="1">
    <citation type="submission" date="2016-07" db="EMBL/GenBank/DDBJ databases">
        <title>Pervasive Adenine N6-methylation of Active Genes in Fungi.</title>
        <authorList>
            <consortium name="DOE Joint Genome Institute"/>
            <person name="Mondo S.J."/>
            <person name="Dannebaum R.O."/>
            <person name="Kuo R.C."/>
            <person name="Labutti K."/>
            <person name="Haridas S."/>
            <person name="Kuo A."/>
            <person name="Salamov A."/>
            <person name="Ahrendt S.R."/>
            <person name="Lipzen A."/>
            <person name="Sullivan W."/>
            <person name="Andreopoulos W.B."/>
            <person name="Clum A."/>
            <person name="Lindquist E."/>
            <person name="Daum C."/>
            <person name="Ramamoorthy G.K."/>
            <person name="Gryganskyi A."/>
            <person name="Culley D."/>
            <person name="Magnuson J.K."/>
            <person name="James T.Y."/>
            <person name="O'Malley M.A."/>
            <person name="Stajich J.E."/>
            <person name="Spatafora J.W."/>
            <person name="Visel A."/>
            <person name="Grigoriev I.V."/>
        </authorList>
    </citation>
    <scope>NUCLEOTIDE SEQUENCE [LARGE SCALE GENOMIC DNA]</scope>
    <source>
        <strain evidence="11 12">NRRL 3301</strain>
    </source>
</reference>
<dbReference type="EC" id="2.7.11.1" evidence="1"/>
<feature type="region of interest" description="Disordered" evidence="9">
    <location>
        <begin position="499"/>
        <end position="528"/>
    </location>
</feature>
<dbReference type="GO" id="GO:0006995">
    <property type="term" value="P:cellular response to nitrogen starvation"/>
    <property type="evidence" value="ECO:0007669"/>
    <property type="project" value="EnsemblFungi"/>
</dbReference>
<dbReference type="Pfam" id="PF00069">
    <property type="entry name" value="Pkinase"/>
    <property type="match status" value="1"/>
</dbReference>
<evidence type="ECO:0000256" key="8">
    <source>
        <dbReference type="PROSITE-ProRule" id="PRU10141"/>
    </source>
</evidence>
<evidence type="ECO:0000256" key="5">
    <source>
        <dbReference type="ARBA" id="ARBA00022777"/>
    </source>
</evidence>
<dbReference type="GO" id="GO:0000423">
    <property type="term" value="P:mitophagy"/>
    <property type="evidence" value="ECO:0007669"/>
    <property type="project" value="EnsemblFungi"/>
</dbReference>
<dbReference type="GO" id="GO:0005829">
    <property type="term" value="C:cytosol"/>
    <property type="evidence" value="ECO:0007669"/>
    <property type="project" value="EnsemblFungi"/>
</dbReference>
<dbReference type="InterPro" id="IPR048941">
    <property type="entry name" value="ATG1-like_MIT2"/>
</dbReference>
<comment type="caution">
    <text evidence="11">The sequence shown here is derived from an EMBL/GenBank/DDBJ whole genome shotgun (WGS) entry which is preliminary data.</text>
</comment>
<evidence type="ECO:0000256" key="7">
    <source>
        <dbReference type="ARBA" id="ARBA00030237"/>
    </source>
</evidence>
<dbReference type="PROSITE" id="PS50011">
    <property type="entry name" value="PROTEIN_KINASE_DOM"/>
    <property type="match status" value="1"/>
</dbReference>
<keyword evidence="6 8" id="KW-0067">ATP-binding</keyword>
<evidence type="ECO:0000256" key="1">
    <source>
        <dbReference type="ARBA" id="ARBA00012513"/>
    </source>
</evidence>
<dbReference type="Proteomes" id="UP000242146">
    <property type="component" value="Unassembled WGS sequence"/>
</dbReference>
<dbReference type="GO" id="GO:0004674">
    <property type="term" value="F:protein serine/threonine kinase activity"/>
    <property type="evidence" value="ECO:0007669"/>
    <property type="project" value="UniProtKB-KW"/>
</dbReference>
<dbReference type="InterPro" id="IPR008271">
    <property type="entry name" value="Ser/Thr_kinase_AS"/>
</dbReference>
<evidence type="ECO:0000256" key="9">
    <source>
        <dbReference type="SAM" id="MobiDB-lite"/>
    </source>
</evidence>
<dbReference type="InterPro" id="IPR011009">
    <property type="entry name" value="Kinase-like_dom_sf"/>
</dbReference>
<feature type="region of interest" description="Disordered" evidence="9">
    <location>
        <begin position="307"/>
        <end position="458"/>
    </location>
</feature>
<feature type="compositionally biased region" description="Basic and acidic residues" evidence="9">
    <location>
        <begin position="435"/>
        <end position="447"/>
    </location>
</feature>
<dbReference type="GO" id="GO:0061709">
    <property type="term" value="P:reticulophagy"/>
    <property type="evidence" value="ECO:0007669"/>
    <property type="project" value="EnsemblFungi"/>
</dbReference>
<organism evidence="11 12">
    <name type="scientific">Hesseltinella vesiculosa</name>
    <dbReference type="NCBI Taxonomy" id="101127"/>
    <lineage>
        <taxon>Eukaryota</taxon>
        <taxon>Fungi</taxon>
        <taxon>Fungi incertae sedis</taxon>
        <taxon>Mucoromycota</taxon>
        <taxon>Mucoromycotina</taxon>
        <taxon>Mucoromycetes</taxon>
        <taxon>Mucorales</taxon>
        <taxon>Cunninghamellaceae</taxon>
        <taxon>Hesseltinella</taxon>
    </lineage>
</organism>
<evidence type="ECO:0000313" key="11">
    <source>
        <dbReference type="EMBL" id="ORX44069.1"/>
    </source>
</evidence>
<dbReference type="PROSITE" id="PS00108">
    <property type="entry name" value="PROTEIN_KINASE_ST"/>
    <property type="match status" value="1"/>
</dbReference>
<dbReference type="EMBL" id="MCGT01000050">
    <property type="protein sequence ID" value="ORX44069.1"/>
    <property type="molecule type" value="Genomic_DNA"/>
</dbReference>
<dbReference type="GO" id="GO:0061908">
    <property type="term" value="C:phagophore"/>
    <property type="evidence" value="ECO:0007669"/>
    <property type="project" value="EnsemblFungi"/>
</dbReference>
<dbReference type="PROSITE" id="PS00107">
    <property type="entry name" value="PROTEIN_KINASE_ATP"/>
    <property type="match status" value="1"/>
</dbReference>
<dbReference type="GO" id="GO:0034727">
    <property type="term" value="P:piecemeal microautophagy of the nucleus"/>
    <property type="evidence" value="ECO:0007669"/>
    <property type="project" value="EnsemblFungi"/>
</dbReference>
<dbReference type="AlphaFoldDB" id="A0A1X2G3S9"/>
<feature type="region of interest" description="Disordered" evidence="9">
    <location>
        <begin position="555"/>
        <end position="585"/>
    </location>
</feature>
<dbReference type="GO" id="GO:0000421">
    <property type="term" value="C:autophagosome membrane"/>
    <property type="evidence" value="ECO:0007669"/>
    <property type="project" value="EnsemblFungi"/>
</dbReference>
<feature type="binding site" evidence="8">
    <location>
        <position position="54"/>
    </location>
    <ligand>
        <name>ATP</name>
        <dbReference type="ChEBI" id="CHEBI:30616"/>
    </ligand>
</feature>
<dbReference type="GO" id="GO:0010506">
    <property type="term" value="P:regulation of autophagy"/>
    <property type="evidence" value="ECO:0007669"/>
    <property type="project" value="InterPro"/>
</dbReference>
<accession>A0A1X2G3S9</accession>
<dbReference type="CDD" id="cd14009">
    <property type="entry name" value="STKc_ATG1_ULK_like"/>
    <property type="match status" value="1"/>
</dbReference>
<dbReference type="PANTHER" id="PTHR24348:SF22">
    <property type="entry name" value="NON-SPECIFIC SERINE_THREONINE PROTEIN KINASE"/>
    <property type="match status" value="1"/>
</dbReference>
<dbReference type="Gene3D" id="1.10.510.10">
    <property type="entry name" value="Transferase(Phosphotransferase) domain 1"/>
    <property type="match status" value="1"/>
</dbReference>
<feature type="compositionally biased region" description="Low complexity" evidence="9">
    <location>
        <begin position="339"/>
        <end position="367"/>
    </location>
</feature>
<keyword evidence="3" id="KW-0808">Transferase</keyword>
<evidence type="ECO:0000256" key="6">
    <source>
        <dbReference type="ARBA" id="ARBA00022840"/>
    </source>
</evidence>
<dbReference type="OrthoDB" id="346907at2759"/>
<dbReference type="InterPro" id="IPR045269">
    <property type="entry name" value="Atg1-like"/>
</dbReference>
<gene>
    <name evidence="11" type="ORF">DM01DRAFT_1411385</name>
</gene>
<dbReference type="InterPro" id="IPR022708">
    <property type="entry name" value="Atg1-like_tMIT"/>
</dbReference>
<evidence type="ECO:0000313" key="12">
    <source>
        <dbReference type="Proteomes" id="UP000242146"/>
    </source>
</evidence>
<feature type="compositionally biased region" description="Low complexity" evidence="9">
    <location>
        <begin position="566"/>
        <end position="575"/>
    </location>
</feature>
<dbReference type="STRING" id="101127.A0A1X2G3S9"/>
<dbReference type="GO" id="GO:0051365">
    <property type="term" value="P:cellular response to potassium ion starvation"/>
    <property type="evidence" value="ECO:0007669"/>
    <property type="project" value="EnsemblFungi"/>
</dbReference>
<dbReference type="Pfam" id="PF21127">
    <property type="entry name" value="ATG1-like_MIT2"/>
    <property type="match status" value="1"/>
</dbReference>
<dbReference type="GO" id="GO:0034045">
    <property type="term" value="C:phagophore assembly site membrane"/>
    <property type="evidence" value="ECO:0007669"/>
    <property type="project" value="TreeGrafter"/>
</dbReference>
<dbReference type="FunFam" id="3.30.200.20:FF:000003">
    <property type="entry name" value="Non-specific serine/threonine protein kinase"/>
    <property type="match status" value="1"/>
</dbReference>
<dbReference type="GO" id="GO:0000329">
    <property type="term" value="C:fungal-type vacuole membrane"/>
    <property type="evidence" value="ECO:0007669"/>
    <property type="project" value="EnsemblFungi"/>
</dbReference>
<keyword evidence="12" id="KW-1185">Reference proteome</keyword>
<keyword evidence="5 11" id="KW-0418">Kinase</keyword>
<evidence type="ECO:0000256" key="4">
    <source>
        <dbReference type="ARBA" id="ARBA00022741"/>
    </source>
</evidence>
<keyword evidence="2" id="KW-0723">Serine/threonine-protein kinase</keyword>
<dbReference type="SMART" id="SM00220">
    <property type="entry name" value="S_TKc"/>
    <property type="match status" value="1"/>
</dbReference>
<dbReference type="Pfam" id="PF12063">
    <property type="entry name" value="ATG1-like_MIT1"/>
    <property type="match status" value="1"/>
</dbReference>
<name>A0A1X2G3S9_9FUNG</name>
<sequence length="818" mass="91711">MTTVPYTAIPSSSHDKPAQETVGNYVILEKIGQGSFATVYTARHKDTGHRVAIKSVLRTKLTKKLLENLESEIAILKAIRHDHIVGLSECQETETHIHLVMDYCSLGDLSQYIKRIRHSKSARGPLGGLPEATVRHFLKHLVSALRFLRSQNLVHRDIKPQNLLLVSPEEVGLDKNDLPQLQVADFGFARFLPSSTMADTLCGSPLYMGPEILSYKKYDAKADLWSVGAVLYEMITGRPPFRAQNHIELLKKIQDNQDRIRFPDEKSPDATPLVTDDLKDLIRKLLKQDPVERISFEELFAHPVIHQPITPDLPPARPLSSPSHHHHHHHHHHHPPSRPAHAQQHPPMRSDRPGSPSPSDRPTGSPTTRPPPSNPPPRINTHVPNRSSHAPVSHQDPTEDDALPFAQPTTPGRRPATMPHRPLSGQHGSPTTNDTRPRPHTDERRRDDEEDVLQEYVVLDRRTIETNQFADEIMSPHHPNNTPTIHHDATEGKQVAVAIPRRKSSTSSSSDQTGYLPSSASPSTPPFMISRERRMSAGTAGTALAKALSMASVRLFGTGHSPPNPSATSPPSQQQRRLSHGRAGSPRAFMLTAAEEGELEEEDEKTFALIERAAYMGHAVGKFADSKFDLLMQNTRQPHPYDGHAGSPLGLVHESILAAEALVLHVKALALLEEGLRLAKKYWQQCHLDTRTPPTVSLRLNEDVQWMRNRFNECLDRASMEKSRCDQEELDTLPYHNACVEKLLYDRALELCRAAAVHELVGENVVECEQDYRTAIWMLEAILEVGDDKDVSIEDDDQRIINKFIDSIQQRISVLRRK</sequence>
<keyword evidence="4 8" id="KW-0547">Nucleotide-binding</keyword>
<dbReference type="InterPro" id="IPR017441">
    <property type="entry name" value="Protein_kinase_ATP_BS"/>
</dbReference>
<dbReference type="GO" id="GO:0000045">
    <property type="term" value="P:autophagosome assembly"/>
    <property type="evidence" value="ECO:0007669"/>
    <property type="project" value="EnsemblFungi"/>
</dbReference>
<protein>
    <recommendedName>
        <fullName evidence="1">non-specific serine/threonine protein kinase</fullName>
        <ecNumber evidence="1">2.7.11.1</ecNumber>
    </recommendedName>
    <alternativeName>
        <fullName evidence="7">Autophagy-related protein 1</fullName>
    </alternativeName>
</protein>
<dbReference type="InterPro" id="IPR000719">
    <property type="entry name" value="Prot_kinase_dom"/>
</dbReference>
<dbReference type="GO" id="GO:0120095">
    <property type="term" value="C:vacuole-isolation membrane contact site"/>
    <property type="evidence" value="ECO:0007669"/>
    <property type="project" value="EnsemblFungi"/>
</dbReference>
<evidence type="ECO:0000256" key="2">
    <source>
        <dbReference type="ARBA" id="ARBA00022527"/>
    </source>
</evidence>
<feature type="compositionally biased region" description="Pro residues" evidence="9">
    <location>
        <begin position="368"/>
        <end position="378"/>
    </location>
</feature>
<proteinExistence type="predicted"/>
<dbReference type="PANTHER" id="PTHR24348">
    <property type="entry name" value="SERINE/THREONINE-PROTEIN KINASE UNC-51-RELATED"/>
    <property type="match status" value="1"/>
</dbReference>
<evidence type="ECO:0000256" key="3">
    <source>
        <dbReference type="ARBA" id="ARBA00022679"/>
    </source>
</evidence>
<evidence type="ECO:0000259" key="10">
    <source>
        <dbReference type="PROSITE" id="PS50011"/>
    </source>
</evidence>
<dbReference type="SUPFAM" id="SSF56112">
    <property type="entry name" value="Protein kinase-like (PK-like)"/>
    <property type="match status" value="1"/>
</dbReference>
<dbReference type="GO" id="GO:0005524">
    <property type="term" value="F:ATP binding"/>
    <property type="evidence" value="ECO:0007669"/>
    <property type="project" value="UniProtKB-UniRule"/>
</dbReference>
<dbReference type="GO" id="GO:1990316">
    <property type="term" value="C:Atg1/ULK1 kinase complex"/>
    <property type="evidence" value="ECO:0007669"/>
    <property type="project" value="EnsemblFungi"/>
</dbReference>
<feature type="compositionally biased region" description="Polar residues" evidence="9">
    <location>
        <begin position="511"/>
        <end position="522"/>
    </location>
</feature>
<feature type="domain" description="Protein kinase" evidence="10">
    <location>
        <begin position="25"/>
        <end position="305"/>
    </location>
</feature>
<feature type="compositionally biased region" description="Basic residues" evidence="9">
    <location>
        <begin position="323"/>
        <end position="336"/>
    </location>
</feature>
<dbReference type="FunFam" id="1.10.510.10:FF:000571">
    <property type="entry name" value="Maternal embryonic leucine zipper kinase"/>
    <property type="match status" value="1"/>
</dbReference>